<evidence type="ECO:0000256" key="1">
    <source>
        <dbReference type="ARBA" id="ARBA00038349"/>
    </source>
</evidence>
<dbReference type="STRING" id="1676925.ENSPKIP00000002937"/>
<proteinExistence type="inferred from homology"/>
<dbReference type="InterPro" id="IPR051511">
    <property type="entry name" value="MitoQC_Scaffold_Kinases"/>
</dbReference>
<organism evidence="2 3">
    <name type="scientific">Paramormyrops kingsleyae</name>
    <dbReference type="NCBI Taxonomy" id="1676925"/>
    <lineage>
        <taxon>Eukaryota</taxon>
        <taxon>Metazoa</taxon>
        <taxon>Chordata</taxon>
        <taxon>Craniata</taxon>
        <taxon>Vertebrata</taxon>
        <taxon>Euteleostomi</taxon>
        <taxon>Actinopterygii</taxon>
        <taxon>Neopterygii</taxon>
        <taxon>Teleostei</taxon>
        <taxon>Osteoglossocephala</taxon>
        <taxon>Osteoglossomorpha</taxon>
        <taxon>Osteoglossiformes</taxon>
        <taxon>Mormyridae</taxon>
        <taxon>Paramormyrops</taxon>
    </lineage>
</organism>
<evidence type="ECO:0000313" key="2">
    <source>
        <dbReference type="Ensembl" id="ENSPKIP00000002937.1"/>
    </source>
</evidence>
<accession>A0A3B3Q8E4</accession>
<keyword evidence="3" id="KW-1185">Reference proteome</keyword>
<evidence type="ECO:0000313" key="3">
    <source>
        <dbReference type="Proteomes" id="UP000261540"/>
    </source>
</evidence>
<dbReference type="Proteomes" id="UP000261540">
    <property type="component" value="Unplaced"/>
</dbReference>
<dbReference type="GO" id="GO:0004672">
    <property type="term" value="F:protein kinase activity"/>
    <property type="evidence" value="ECO:0007669"/>
    <property type="project" value="TreeGrafter"/>
</dbReference>
<reference evidence="2" key="2">
    <citation type="submission" date="2025-09" db="UniProtKB">
        <authorList>
            <consortium name="Ensembl"/>
        </authorList>
    </citation>
    <scope>IDENTIFICATION</scope>
</reference>
<comment type="similarity">
    <text evidence="1">Belongs to the protein kinase superfamily.</text>
</comment>
<name>A0A3B3Q8E4_9TELE</name>
<sequence length="113" mass="12336">MSACGDFAEHVWKPGSCKNCFHPRNAHGSGDNTANVRTSTASAEDDGLTFSSYYCKPTIAVRPTMMNPENSDIWMDVNMNTEPVSLSPLNFVGIYWLGGGDRQVMAGGCWCCF</sequence>
<dbReference type="GeneTree" id="ENSGT00940000157066"/>
<reference evidence="2" key="1">
    <citation type="submission" date="2025-08" db="UniProtKB">
        <authorList>
            <consortium name="Ensembl"/>
        </authorList>
    </citation>
    <scope>IDENTIFICATION</scope>
</reference>
<dbReference type="AlphaFoldDB" id="A0A3B3Q8E4"/>
<dbReference type="PANTHER" id="PTHR22972">
    <property type="entry name" value="SERINE/THREONINE PROTEIN KINASE"/>
    <property type="match status" value="1"/>
</dbReference>
<dbReference type="PANTHER" id="PTHR22972:SF8">
    <property type="entry name" value="PROTEIN KINASE DOMAIN-CONTAINING PROTEIN"/>
    <property type="match status" value="1"/>
</dbReference>
<dbReference type="Ensembl" id="ENSPKIT00000026893.1">
    <property type="protein sequence ID" value="ENSPKIP00000002937.1"/>
    <property type="gene ID" value="ENSPKIG00000020648.1"/>
</dbReference>
<protein>
    <submittedName>
        <fullName evidence="2">Uncharacterized protein</fullName>
    </submittedName>
</protein>